<dbReference type="HOGENOM" id="CLU_1031036_0_0_1"/>
<evidence type="ECO:0000313" key="4">
    <source>
        <dbReference type="Proteomes" id="UP000027073"/>
    </source>
</evidence>
<feature type="region of interest" description="Disordered" evidence="2">
    <location>
        <begin position="83"/>
        <end position="116"/>
    </location>
</feature>
<evidence type="ECO:0000313" key="3">
    <source>
        <dbReference type="EMBL" id="KDQ30232.1"/>
    </source>
</evidence>
<organism evidence="3 4">
    <name type="scientific">Pleurotus ostreatus (strain PC15)</name>
    <name type="common">Oyster mushroom</name>
    <dbReference type="NCBI Taxonomy" id="1137138"/>
    <lineage>
        <taxon>Eukaryota</taxon>
        <taxon>Fungi</taxon>
        <taxon>Dikarya</taxon>
        <taxon>Basidiomycota</taxon>
        <taxon>Agaricomycotina</taxon>
        <taxon>Agaricomycetes</taxon>
        <taxon>Agaricomycetidae</taxon>
        <taxon>Agaricales</taxon>
        <taxon>Pleurotineae</taxon>
        <taxon>Pleurotaceae</taxon>
        <taxon>Pleurotus</taxon>
    </lineage>
</organism>
<dbReference type="AlphaFoldDB" id="A0A067P1G7"/>
<dbReference type="Proteomes" id="UP000027073">
    <property type="component" value="Unassembled WGS sequence"/>
</dbReference>
<feature type="compositionally biased region" description="Acidic residues" evidence="2">
    <location>
        <begin position="84"/>
        <end position="93"/>
    </location>
</feature>
<feature type="compositionally biased region" description="Low complexity" evidence="2">
    <location>
        <begin position="1"/>
        <end position="18"/>
    </location>
</feature>
<keyword evidence="1" id="KW-0175">Coiled coil</keyword>
<reference evidence="4" key="1">
    <citation type="journal article" date="2014" name="Proc. Natl. Acad. Sci. U.S.A.">
        <title>Extensive sampling of basidiomycete genomes demonstrates inadequacy of the white-rot/brown-rot paradigm for wood decay fungi.</title>
        <authorList>
            <person name="Riley R."/>
            <person name="Salamov A.A."/>
            <person name="Brown D.W."/>
            <person name="Nagy L.G."/>
            <person name="Floudas D."/>
            <person name="Held B.W."/>
            <person name="Levasseur A."/>
            <person name="Lombard V."/>
            <person name="Morin E."/>
            <person name="Otillar R."/>
            <person name="Lindquist E.A."/>
            <person name="Sun H."/>
            <person name="LaButti K.M."/>
            <person name="Schmutz J."/>
            <person name="Jabbour D."/>
            <person name="Luo H."/>
            <person name="Baker S.E."/>
            <person name="Pisabarro A.G."/>
            <person name="Walton J.D."/>
            <person name="Blanchette R.A."/>
            <person name="Henrissat B."/>
            <person name="Martin F."/>
            <person name="Cullen D."/>
            <person name="Hibbett D.S."/>
            <person name="Grigoriev I.V."/>
        </authorList>
    </citation>
    <scope>NUCLEOTIDE SEQUENCE [LARGE SCALE GENOMIC DNA]</scope>
    <source>
        <strain evidence="4">PC15</strain>
    </source>
</reference>
<dbReference type="OrthoDB" id="10380832at2759"/>
<evidence type="ECO:0000256" key="2">
    <source>
        <dbReference type="SAM" id="MobiDB-lite"/>
    </source>
</evidence>
<dbReference type="InParanoid" id="A0A067P1G7"/>
<feature type="region of interest" description="Disordered" evidence="2">
    <location>
        <begin position="1"/>
        <end position="32"/>
    </location>
</feature>
<sequence>MLNGPSPTSSASSVPVPARLNQRGPSDDMDIADISDRDQSRLSVSHTQQHLTVTATTWHRNHALEHRWKVLILEPMALVTAAPQDDDDTEMDSEPGSANSSPRKRHKLVSGVDTGGVSTTRTVTRIVEKGRERPPHRQQQQEVSKRRLKKKETVLNMTSAQLAEREAELRSQEQLILGKEEMLERLYAQSQQHELETREFAAQILQERMLYQNELASKEDEVQTLRREQANLQANLQRLGLREASAEPVVIISKDAEEEIEKLKGYIVVS</sequence>
<accession>A0A067P1G7</accession>
<feature type="region of interest" description="Disordered" evidence="2">
    <location>
        <begin position="128"/>
        <end position="147"/>
    </location>
</feature>
<proteinExistence type="predicted"/>
<protein>
    <submittedName>
        <fullName evidence="3">Uncharacterized protein</fullName>
    </submittedName>
</protein>
<dbReference type="VEuPathDB" id="FungiDB:PLEOSDRAFT_1081780"/>
<name>A0A067P1G7_PLEO1</name>
<dbReference type="EMBL" id="KL198006">
    <property type="protein sequence ID" value="KDQ30232.1"/>
    <property type="molecule type" value="Genomic_DNA"/>
</dbReference>
<feature type="coiled-coil region" evidence="1">
    <location>
        <begin position="201"/>
        <end position="242"/>
    </location>
</feature>
<gene>
    <name evidence="3" type="ORF">PLEOSDRAFT_1081780</name>
</gene>
<evidence type="ECO:0000256" key="1">
    <source>
        <dbReference type="SAM" id="Coils"/>
    </source>
</evidence>